<dbReference type="InterPro" id="IPR058922">
    <property type="entry name" value="WHD_DRP"/>
</dbReference>
<dbReference type="GO" id="GO:0006952">
    <property type="term" value="P:defense response"/>
    <property type="evidence" value="ECO:0007669"/>
    <property type="project" value="UniProtKB-KW"/>
</dbReference>
<evidence type="ECO:0000256" key="5">
    <source>
        <dbReference type="ARBA" id="ARBA00022821"/>
    </source>
</evidence>
<organism evidence="11 12">
    <name type="scientific">Rubroshorea leprosula</name>
    <dbReference type="NCBI Taxonomy" id="152421"/>
    <lineage>
        <taxon>Eukaryota</taxon>
        <taxon>Viridiplantae</taxon>
        <taxon>Streptophyta</taxon>
        <taxon>Embryophyta</taxon>
        <taxon>Tracheophyta</taxon>
        <taxon>Spermatophyta</taxon>
        <taxon>Magnoliopsida</taxon>
        <taxon>eudicotyledons</taxon>
        <taxon>Gunneridae</taxon>
        <taxon>Pentapetalae</taxon>
        <taxon>rosids</taxon>
        <taxon>malvids</taxon>
        <taxon>Malvales</taxon>
        <taxon>Dipterocarpaceae</taxon>
        <taxon>Rubroshorea</taxon>
    </lineage>
</organism>
<evidence type="ECO:0000256" key="1">
    <source>
        <dbReference type="ARBA" id="ARBA00008894"/>
    </source>
</evidence>
<evidence type="ECO:0000256" key="7">
    <source>
        <dbReference type="SAM" id="Coils"/>
    </source>
</evidence>
<dbReference type="AlphaFoldDB" id="A0AAV5MCK3"/>
<keyword evidence="4" id="KW-0547">Nucleotide-binding</keyword>
<feature type="coiled-coil region" evidence="7">
    <location>
        <begin position="25"/>
        <end position="87"/>
    </location>
</feature>
<keyword evidence="5" id="KW-0611">Plant defense</keyword>
<comment type="similarity">
    <text evidence="1">Belongs to the disease resistance NB-LRR family.</text>
</comment>
<evidence type="ECO:0000256" key="3">
    <source>
        <dbReference type="ARBA" id="ARBA00022737"/>
    </source>
</evidence>
<evidence type="ECO:0000256" key="4">
    <source>
        <dbReference type="ARBA" id="ARBA00022741"/>
    </source>
</evidence>
<evidence type="ECO:0000313" key="12">
    <source>
        <dbReference type="Proteomes" id="UP001054252"/>
    </source>
</evidence>
<dbReference type="SUPFAM" id="SSF52058">
    <property type="entry name" value="L domain-like"/>
    <property type="match status" value="1"/>
</dbReference>
<keyword evidence="12" id="KW-1185">Reference proteome</keyword>
<feature type="transmembrane region" description="Helical" evidence="8">
    <location>
        <begin position="931"/>
        <end position="950"/>
    </location>
</feature>
<evidence type="ECO:0000256" key="2">
    <source>
        <dbReference type="ARBA" id="ARBA00022614"/>
    </source>
</evidence>
<reference evidence="11 12" key="1">
    <citation type="journal article" date="2021" name="Commun. Biol.">
        <title>The genome of Shorea leprosula (Dipterocarpaceae) highlights the ecological relevance of drought in aseasonal tropical rainforests.</title>
        <authorList>
            <person name="Ng K.K.S."/>
            <person name="Kobayashi M.J."/>
            <person name="Fawcett J.A."/>
            <person name="Hatakeyama M."/>
            <person name="Paape T."/>
            <person name="Ng C.H."/>
            <person name="Ang C.C."/>
            <person name="Tnah L.H."/>
            <person name="Lee C.T."/>
            <person name="Nishiyama T."/>
            <person name="Sese J."/>
            <person name="O'Brien M.J."/>
            <person name="Copetti D."/>
            <person name="Mohd Noor M.I."/>
            <person name="Ong R.C."/>
            <person name="Putra M."/>
            <person name="Sireger I.Z."/>
            <person name="Indrioko S."/>
            <person name="Kosugi Y."/>
            <person name="Izuno A."/>
            <person name="Isagi Y."/>
            <person name="Lee S.L."/>
            <person name="Shimizu K.K."/>
        </authorList>
    </citation>
    <scope>NUCLEOTIDE SEQUENCE [LARGE SCALE GENOMIC DNA]</scope>
    <source>
        <strain evidence="11">214</strain>
    </source>
</reference>
<evidence type="ECO:0000259" key="9">
    <source>
        <dbReference type="Pfam" id="PF00931"/>
    </source>
</evidence>
<keyword evidence="6" id="KW-0067">ATP-binding</keyword>
<keyword evidence="8" id="KW-0472">Membrane</keyword>
<dbReference type="Pfam" id="PF23559">
    <property type="entry name" value="WHD_DRP"/>
    <property type="match status" value="1"/>
</dbReference>
<keyword evidence="8" id="KW-0812">Transmembrane</keyword>
<feature type="transmembrane region" description="Helical" evidence="8">
    <location>
        <begin position="901"/>
        <end position="924"/>
    </location>
</feature>
<dbReference type="InterPro" id="IPR027417">
    <property type="entry name" value="P-loop_NTPase"/>
</dbReference>
<comment type="caution">
    <text evidence="11">The sequence shown here is derived from an EMBL/GenBank/DDBJ whole genome shotgun (WGS) entry which is preliminary data.</text>
</comment>
<name>A0AAV5MCK3_9ROSI</name>
<evidence type="ECO:0000313" key="11">
    <source>
        <dbReference type="EMBL" id="GKV46182.1"/>
    </source>
</evidence>
<accession>A0AAV5MCK3</accession>
<evidence type="ECO:0000259" key="10">
    <source>
        <dbReference type="Pfam" id="PF23559"/>
    </source>
</evidence>
<dbReference type="InterPro" id="IPR050905">
    <property type="entry name" value="Plant_NBS-LRR"/>
</dbReference>
<keyword evidence="8" id="KW-1133">Transmembrane helix</keyword>
<dbReference type="PANTHER" id="PTHR33463:SF187">
    <property type="entry name" value="AND NB-ARC DOMAIN DISEASE RESISTANCE PROTEIN, PUTATIVE-RELATED"/>
    <property type="match status" value="1"/>
</dbReference>
<dbReference type="EMBL" id="BPVZ01000204">
    <property type="protein sequence ID" value="GKV46182.1"/>
    <property type="molecule type" value="Genomic_DNA"/>
</dbReference>
<dbReference type="InterPro" id="IPR002182">
    <property type="entry name" value="NB-ARC"/>
</dbReference>
<dbReference type="PANTHER" id="PTHR33463">
    <property type="entry name" value="NB-ARC DOMAIN-CONTAINING PROTEIN-RELATED"/>
    <property type="match status" value="1"/>
</dbReference>
<keyword evidence="2" id="KW-0433">Leucine-rich repeat</keyword>
<dbReference type="Gene3D" id="1.10.10.10">
    <property type="entry name" value="Winged helix-like DNA-binding domain superfamily/Winged helix DNA-binding domain"/>
    <property type="match status" value="1"/>
</dbReference>
<feature type="domain" description="NB-ARC" evidence="9">
    <location>
        <begin position="147"/>
        <end position="315"/>
    </location>
</feature>
<gene>
    <name evidence="11" type="ORF">SLEP1_g53187</name>
</gene>
<dbReference type="InterPro" id="IPR036388">
    <property type="entry name" value="WH-like_DNA-bd_sf"/>
</dbReference>
<dbReference type="GO" id="GO:0043531">
    <property type="term" value="F:ADP binding"/>
    <property type="evidence" value="ECO:0007669"/>
    <property type="project" value="InterPro"/>
</dbReference>
<evidence type="ECO:0000256" key="6">
    <source>
        <dbReference type="ARBA" id="ARBA00022840"/>
    </source>
</evidence>
<dbReference type="InterPro" id="IPR032675">
    <property type="entry name" value="LRR_dom_sf"/>
</dbReference>
<sequence>MEIVSGILEILNCLAPPSFAYLDRHRKFKQDVDDLRERVRDLNTRKADIETQLKAEDLSEKLVRKQVKDWLEDVQRVNDGMEEIEEKVRKVSYFFRARLGKLAREKIGELDRISQKGRFPEGLVIDRPQPIGMTLPTENLEGEYDVKTKIWGYLRCCEVGMIGVCGIGGVGKTTVMKHIHNELLNKAKNNLLNEAERFDKVIWVTVSHPLNVVKLQGDIASKINKSLPDGDELSRASKLMDTMKTMKYALILDDVWDKFTLQRVGIPQPTTANGCKIVITSRSVDVCNYLGCQIVKVPPLSKQESLNLFLDKVGQDILQIVDLKEILEPIVDECAGLPLAIVLIAGSMRGVKDIHEWKNALRELRKCVAGTVEGSEDEIFHRLKFSYDHLPNPNIQNCFLYCSLYPEDFEISRIELIEHWICEGFIEELGSRRDMHDKGHTMLNRIQNNCLLDEANNEGYVKMHDVVRDMAVRILSNGPHRFIVKAGVGLSQMPNEGEWTEDLEKVSLMKNEISYIPVNLSPKCSMLSTLILKGNGGLIQIPKCFFDNMVGLKFLDLSSTGIEALPNSVCKLESLTTLILRECRNLVCMPSLEKLKMLKKLDLHRAGLHEVPEGIETLVNLQYLDLCCQHLLELPKGMISNLSCLQYLCRDGLSTEETIRGDEVAGLKMLETFEAGFYYLKDFNSYVMSKHFVRLGHYVLSVGPSNGDAGLVLPDDIQNLVICGFDVEQYSDVLKMDKTAALRAPTSPGIFSNLKQLRVMNCTVYNLLSCKLLQGFQYLEEVYVFGCCIEEIGWEEEEGNQANTAFTLPKFRKLSVATSEVKKLFLCKEEDGDQTTAASTLPKFRKISFGPSVEVQRLFLGHCFQGPRVIFLSQGYVQEIIDASQYRPSFRCICCSLQLHFINICSLACCTFLLSSYSFISIIFAAKLLPYLLSTCSFICCQFSVSLLPFHGRFISSFCWFECQISNNNSPTLPRLALGLHLDW</sequence>
<dbReference type="Gene3D" id="3.40.50.300">
    <property type="entry name" value="P-loop containing nucleotide triphosphate hydrolases"/>
    <property type="match status" value="1"/>
</dbReference>
<keyword evidence="7" id="KW-0175">Coiled coil</keyword>
<dbReference type="Pfam" id="PF00931">
    <property type="entry name" value="NB-ARC"/>
    <property type="match status" value="1"/>
</dbReference>
<protein>
    <submittedName>
        <fullName evidence="11">Uncharacterized protein</fullName>
    </submittedName>
</protein>
<dbReference type="Proteomes" id="UP001054252">
    <property type="component" value="Unassembled WGS sequence"/>
</dbReference>
<dbReference type="PRINTS" id="PR00364">
    <property type="entry name" value="DISEASERSIST"/>
</dbReference>
<dbReference type="FunFam" id="3.40.50.300:FF:001091">
    <property type="entry name" value="Probable disease resistance protein At1g61300"/>
    <property type="match status" value="1"/>
</dbReference>
<dbReference type="GO" id="GO:0005524">
    <property type="term" value="F:ATP binding"/>
    <property type="evidence" value="ECO:0007669"/>
    <property type="project" value="UniProtKB-KW"/>
</dbReference>
<dbReference type="FunFam" id="1.10.10.10:FF:000322">
    <property type="entry name" value="Probable disease resistance protein At1g63360"/>
    <property type="match status" value="1"/>
</dbReference>
<dbReference type="Gene3D" id="1.10.8.430">
    <property type="entry name" value="Helical domain of apoptotic protease-activating factors"/>
    <property type="match status" value="1"/>
</dbReference>
<feature type="domain" description="Disease resistance protein winged helix" evidence="10">
    <location>
        <begin position="404"/>
        <end position="471"/>
    </location>
</feature>
<dbReference type="InterPro" id="IPR042197">
    <property type="entry name" value="Apaf_helical"/>
</dbReference>
<dbReference type="Gene3D" id="3.80.10.10">
    <property type="entry name" value="Ribonuclease Inhibitor"/>
    <property type="match status" value="1"/>
</dbReference>
<dbReference type="SUPFAM" id="SSF52540">
    <property type="entry name" value="P-loop containing nucleoside triphosphate hydrolases"/>
    <property type="match status" value="1"/>
</dbReference>
<proteinExistence type="inferred from homology"/>
<keyword evidence="3" id="KW-0677">Repeat</keyword>
<evidence type="ECO:0000256" key="8">
    <source>
        <dbReference type="SAM" id="Phobius"/>
    </source>
</evidence>